<evidence type="ECO:0000313" key="10">
    <source>
        <dbReference type="EMBL" id="KAG8547271.1"/>
    </source>
</evidence>
<dbReference type="GO" id="GO:1903565">
    <property type="term" value="P:negative regulation of protein localization to cilium"/>
    <property type="evidence" value="ECO:0007669"/>
    <property type="project" value="TreeGrafter"/>
</dbReference>
<dbReference type="InterPro" id="IPR026157">
    <property type="entry name" value="LZTFL1"/>
</dbReference>
<evidence type="ECO:0000256" key="1">
    <source>
        <dbReference type="ARBA" id="ARBA00004496"/>
    </source>
</evidence>
<feature type="coiled-coil region" evidence="8">
    <location>
        <begin position="152"/>
        <end position="193"/>
    </location>
</feature>
<dbReference type="PANTHER" id="PTHR21635">
    <property type="entry name" value="LEUCINE ZIPPER TRANSCRIPTION FACTOR LIKE"/>
    <property type="match status" value="1"/>
</dbReference>
<dbReference type="Pfam" id="PF15294">
    <property type="entry name" value="Leu_zip"/>
    <property type="match status" value="1"/>
</dbReference>
<keyword evidence="4" id="KW-0963">Cytoplasm</keyword>
<evidence type="ECO:0000256" key="4">
    <source>
        <dbReference type="ARBA" id="ARBA00022490"/>
    </source>
</evidence>
<feature type="coiled-coil region" evidence="8">
    <location>
        <begin position="230"/>
        <end position="288"/>
    </location>
</feature>
<comment type="subunit">
    <text evidence="7">Self-associates. Interacts with BBS9; the interaction mediates the association of LZTL1 with the BBsome complex and regulates BBSome ciliary trafficking.</text>
</comment>
<keyword evidence="11" id="KW-1185">Reference proteome</keyword>
<evidence type="ECO:0000313" key="11">
    <source>
        <dbReference type="Proteomes" id="UP000824782"/>
    </source>
</evidence>
<proteinExistence type="inferred from homology"/>
<dbReference type="GO" id="GO:0005737">
    <property type="term" value="C:cytoplasm"/>
    <property type="evidence" value="ECO:0007669"/>
    <property type="project" value="UniProtKB-SubCell"/>
</dbReference>
<dbReference type="EMBL" id="WNYA01000776">
    <property type="protein sequence ID" value="KAG8547271.1"/>
    <property type="molecule type" value="Genomic_DNA"/>
</dbReference>
<protein>
    <recommendedName>
        <fullName evidence="3">Leucine zipper transcription factor-like protein 1</fullName>
    </recommendedName>
</protein>
<organism evidence="10 11">
    <name type="scientific">Engystomops pustulosus</name>
    <name type="common">Tungara frog</name>
    <name type="synonym">Physalaemus pustulosus</name>
    <dbReference type="NCBI Taxonomy" id="76066"/>
    <lineage>
        <taxon>Eukaryota</taxon>
        <taxon>Metazoa</taxon>
        <taxon>Chordata</taxon>
        <taxon>Craniata</taxon>
        <taxon>Vertebrata</taxon>
        <taxon>Euteleostomi</taxon>
        <taxon>Amphibia</taxon>
        <taxon>Batrachia</taxon>
        <taxon>Anura</taxon>
        <taxon>Neobatrachia</taxon>
        <taxon>Hyloidea</taxon>
        <taxon>Leptodactylidae</taxon>
        <taxon>Leiuperinae</taxon>
        <taxon>Engystomops</taxon>
    </lineage>
</organism>
<name>A0AAV6ZE62_ENGPU</name>
<dbReference type="Proteomes" id="UP000824782">
    <property type="component" value="Unassembled WGS sequence"/>
</dbReference>
<comment type="subcellular location">
    <subcellularLocation>
        <location evidence="1">Cytoplasm</location>
    </subcellularLocation>
</comment>
<keyword evidence="5 8" id="KW-0175">Coiled coil</keyword>
<comment type="similarity">
    <text evidence="2">Belongs to the LZTFL1 family.</text>
</comment>
<gene>
    <name evidence="10" type="ORF">GDO81_028705</name>
</gene>
<comment type="function">
    <text evidence="6">Regulates ciliary localization of the BBSome complex. Together with the BBSome complex, controls SMO ciliary trafficking and contributes to the sonic hedgehog (SHH) pathway regulation. May play a role in neurite outgrowth. May have tumor suppressor function.</text>
</comment>
<evidence type="ECO:0000256" key="3">
    <source>
        <dbReference type="ARBA" id="ARBA00018920"/>
    </source>
</evidence>
<dbReference type="AlphaFoldDB" id="A0AAV6ZE62"/>
<dbReference type="PANTHER" id="PTHR21635:SF0">
    <property type="entry name" value="LEUCINE ZIPPER TRANSCRIPTION FACTOR-LIKE PROTEIN 1"/>
    <property type="match status" value="1"/>
</dbReference>
<evidence type="ECO:0000256" key="9">
    <source>
        <dbReference type="SAM" id="MobiDB-lite"/>
    </source>
</evidence>
<comment type="caution">
    <text evidence="10">The sequence shown here is derived from an EMBL/GenBank/DDBJ whole genome shotgun (WGS) entry which is preliminary data.</text>
</comment>
<evidence type="ECO:0000256" key="2">
    <source>
        <dbReference type="ARBA" id="ARBA00008868"/>
    </source>
</evidence>
<sequence length="296" mass="33697">MAELNEHHRAEVLSYMRFAQSKRQLRLKSVASCFQDVREGRLLEDTYTAEEVAELLCGLQAVVLSELELELINSAHSNVLVLQQLFSQAQHWHLRLHTDISELENRHLLEQVAELEKSQEPGATAGGPAHSKPRLVPLSDGGSSTDLLHSQIGRLQEENDKLRARLRTLETQATAALDDKRRAELALQELRSQAPPPAPDTAHDVSHLEDTVANLKMEMEKTLGDHTASQKNLEENLTKTKHELLRVNEQLAMAEQELEKKFQETGAYRNMKDILTRKNEQIKDLRRKLSKYEPED</sequence>
<evidence type="ECO:0000256" key="5">
    <source>
        <dbReference type="ARBA" id="ARBA00023054"/>
    </source>
</evidence>
<evidence type="ECO:0000256" key="8">
    <source>
        <dbReference type="SAM" id="Coils"/>
    </source>
</evidence>
<evidence type="ECO:0000256" key="6">
    <source>
        <dbReference type="ARBA" id="ARBA00024898"/>
    </source>
</evidence>
<accession>A0AAV6ZE62</accession>
<evidence type="ECO:0000256" key="7">
    <source>
        <dbReference type="ARBA" id="ARBA00026004"/>
    </source>
</evidence>
<feature type="region of interest" description="Disordered" evidence="9">
    <location>
        <begin position="116"/>
        <end position="143"/>
    </location>
</feature>
<reference evidence="10" key="1">
    <citation type="thesis" date="2020" institute="ProQuest LLC" country="789 East Eisenhower Parkway, Ann Arbor, MI, USA">
        <title>Comparative Genomics and Chromosome Evolution.</title>
        <authorList>
            <person name="Mudd A.B."/>
        </authorList>
    </citation>
    <scope>NUCLEOTIDE SEQUENCE</scope>
    <source>
        <strain evidence="10">237g6f4</strain>
        <tissue evidence="10">Blood</tissue>
    </source>
</reference>